<dbReference type="AlphaFoldDB" id="B3JDW6"/>
<dbReference type="EMBL" id="ABIY02000005">
    <property type="protein sequence ID" value="EDV02873.1"/>
    <property type="molecule type" value="Genomic_DNA"/>
</dbReference>
<dbReference type="PROSITE" id="PS50088">
    <property type="entry name" value="ANK_REPEAT"/>
    <property type="match status" value="2"/>
</dbReference>
<dbReference type="OrthoDB" id="5657095at2"/>
<keyword evidence="2" id="KW-0812">Transmembrane</keyword>
<reference evidence="3 4" key="1">
    <citation type="submission" date="2008-04" db="EMBL/GenBank/DDBJ databases">
        <title>Draft genome sequence of Bacteroides coprocola (DSM 17136).</title>
        <authorList>
            <person name="Sudarsanam P."/>
            <person name="Ley R."/>
            <person name="Guruge J."/>
            <person name="Turnbaugh P.J."/>
            <person name="Mahowald M."/>
            <person name="Liep D."/>
            <person name="Gordon J."/>
        </authorList>
    </citation>
    <scope>NUCLEOTIDE SEQUENCE [LARGE SCALE GENOMIC DNA]</scope>
    <source>
        <strain evidence="3 4">DSM 17136</strain>
    </source>
</reference>
<evidence type="ECO:0000313" key="4">
    <source>
        <dbReference type="Proteomes" id="UP000003146"/>
    </source>
</evidence>
<reference evidence="3 4" key="2">
    <citation type="submission" date="2008-04" db="EMBL/GenBank/DDBJ databases">
        <authorList>
            <person name="Fulton L."/>
            <person name="Clifton S."/>
            <person name="Fulton B."/>
            <person name="Xu J."/>
            <person name="Minx P."/>
            <person name="Pepin K.H."/>
            <person name="Johnson M."/>
            <person name="Thiruvilangam P."/>
            <person name="Bhonagiri V."/>
            <person name="Nash W.E."/>
            <person name="Mardis E.R."/>
            <person name="Wilson R.K."/>
        </authorList>
    </citation>
    <scope>NUCLEOTIDE SEQUENCE [LARGE SCALE GENOMIC DNA]</scope>
    <source>
        <strain evidence="3 4">DSM 17136</strain>
    </source>
</reference>
<gene>
    <name evidence="3" type="ORF">BACCOP_00054</name>
</gene>
<dbReference type="eggNOG" id="COG0666">
    <property type="taxonomic scope" value="Bacteria"/>
</dbReference>
<keyword evidence="2" id="KW-0472">Membrane</keyword>
<dbReference type="InterPro" id="IPR036770">
    <property type="entry name" value="Ankyrin_rpt-contain_sf"/>
</dbReference>
<dbReference type="STRING" id="470145.BACCOP_00054"/>
<dbReference type="HOGENOM" id="CLU_805746_0_0_10"/>
<name>B3JDW6_9BACT</name>
<dbReference type="PANTHER" id="PTHR46224">
    <property type="entry name" value="ANKYRIN REPEAT FAMILY PROTEIN"/>
    <property type="match status" value="1"/>
</dbReference>
<dbReference type="InterPro" id="IPR051616">
    <property type="entry name" value="Cul2-RING_E3_ligase_SR"/>
</dbReference>
<evidence type="ECO:0000256" key="1">
    <source>
        <dbReference type="PROSITE-ProRule" id="PRU00023"/>
    </source>
</evidence>
<proteinExistence type="predicted"/>
<protein>
    <submittedName>
        <fullName evidence="3">Ankyrin repeat protein</fullName>
    </submittedName>
</protein>
<feature type="transmembrane region" description="Helical" evidence="2">
    <location>
        <begin position="47"/>
        <end position="71"/>
    </location>
</feature>
<dbReference type="SMART" id="SM00248">
    <property type="entry name" value="ANK"/>
    <property type="match status" value="4"/>
</dbReference>
<keyword evidence="1" id="KW-0040">ANK repeat</keyword>
<evidence type="ECO:0000256" key="2">
    <source>
        <dbReference type="SAM" id="Phobius"/>
    </source>
</evidence>
<comment type="caution">
    <text evidence="3">The sequence shown here is derived from an EMBL/GenBank/DDBJ whole genome shotgun (WGS) entry which is preliminary data.</text>
</comment>
<organism evidence="3 4">
    <name type="scientific">Phocaeicola coprocola DSM 17136</name>
    <dbReference type="NCBI Taxonomy" id="470145"/>
    <lineage>
        <taxon>Bacteria</taxon>
        <taxon>Pseudomonadati</taxon>
        <taxon>Bacteroidota</taxon>
        <taxon>Bacteroidia</taxon>
        <taxon>Bacteroidales</taxon>
        <taxon>Bacteroidaceae</taxon>
        <taxon>Phocaeicola</taxon>
    </lineage>
</organism>
<dbReference type="Gene3D" id="1.25.40.20">
    <property type="entry name" value="Ankyrin repeat-containing domain"/>
    <property type="match status" value="1"/>
</dbReference>
<keyword evidence="2" id="KW-1133">Transmembrane helix</keyword>
<dbReference type="RefSeq" id="WP_007567900.1">
    <property type="nucleotide sequence ID" value="NZ_DS981464.1"/>
</dbReference>
<accession>B3JDW6</accession>
<dbReference type="PROSITE" id="PS50297">
    <property type="entry name" value="ANK_REP_REGION"/>
    <property type="match status" value="1"/>
</dbReference>
<dbReference type="Pfam" id="PF12796">
    <property type="entry name" value="Ank_2"/>
    <property type="match status" value="1"/>
</dbReference>
<feature type="repeat" description="ANK" evidence="1">
    <location>
        <begin position="274"/>
        <end position="306"/>
    </location>
</feature>
<feature type="transmembrane region" description="Helical" evidence="2">
    <location>
        <begin position="78"/>
        <end position="99"/>
    </location>
</feature>
<evidence type="ECO:0000313" key="3">
    <source>
        <dbReference type="EMBL" id="EDV02873.1"/>
    </source>
</evidence>
<feature type="repeat" description="ANK" evidence="1">
    <location>
        <begin position="243"/>
        <end position="272"/>
    </location>
</feature>
<dbReference type="SUPFAM" id="SSF48403">
    <property type="entry name" value="Ankyrin repeat"/>
    <property type="match status" value="1"/>
</dbReference>
<dbReference type="GeneID" id="79860864"/>
<dbReference type="Proteomes" id="UP000003146">
    <property type="component" value="Unassembled WGS sequence"/>
</dbReference>
<dbReference type="Pfam" id="PF13606">
    <property type="entry name" value="Ank_3"/>
    <property type="match status" value="1"/>
</dbReference>
<dbReference type="InterPro" id="IPR002110">
    <property type="entry name" value="Ankyrin_rpt"/>
</dbReference>
<feature type="transmembrane region" description="Helical" evidence="2">
    <location>
        <begin position="12"/>
        <end position="35"/>
    </location>
</feature>
<sequence>MMKLDFKNYPAALKIVCIIVLLPILAAPLVLYSTIFFFDNPSNVSEAFAWFVAVNSYSFILLGICWVSVWMYSKYRRYLPAILPFLFYLGAIYVGYWYFTDGPIDKKHVTADDYRLYRDTPCEELAKAINRQNVKEIDRILSQSPELLSYKESKFNQTILFYAISDDKIRAVEALLKHGANPNQVVIDSNKSIYIPISDVCGRYWDEDKKIKYVRLLLDYGADINIAFANEFVSRHCGICPLTPLEAASQQGDLELVRYCLANGADPNFRFKELNSTPLEIAILFRHYTVAEELLKHGADPDLPMYERRTSVRKELIDEIKDPDFSDSNRDLKAKRRLLKMIED</sequence>
<dbReference type="PANTHER" id="PTHR46224:SF64">
    <property type="entry name" value="IQ MOTIF AND ANKYRIN REPEAT DOMAIN-CONTAINING PROTEIN 1"/>
    <property type="match status" value="1"/>
</dbReference>